<dbReference type="InterPro" id="IPR040198">
    <property type="entry name" value="Fido_containing"/>
</dbReference>
<evidence type="ECO:0000256" key="1">
    <source>
        <dbReference type="PIRSR" id="PIRSR640198-1"/>
    </source>
</evidence>
<dbReference type="PANTHER" id="PTHR13504">
    <property type="entry name" value="FIDO DOMAIN-CONTAINING PROTEIN DDB_G0283145"/>
    <property type="match status" value="1"/>
</dbReference>
<comment type="caution">
    <text evidence="6">The sequence shown here is derived from an EMBL/GenBank/DDBJ whole genome shotgun (WGS) entry which is preliminary data.</text>
</comment>
<dbReference type="InterPro" id="IPR036390">
    <property type="entry name" value="WH_DNA-bd_sf"/>
</dbReference>
<dbReference type="OrthoDB" id="9814400at2"/>
<keyword evidence="4" id="KW-0472">Membrane</keyword>
<dbReference type="RefSeq" id="WP_120516669.1">
    <property type="nucleotide sequence ID" value="NZ_QXZY01000007.1"/>
</dbReference>
<dbReference type="Gene3D" id="1.10.3290.10">
    <property type="entry name" value="Fido-like domain"/>
    <property type="match status" value="1"/>
</dbReference>
<keyword evidence="2" id="KW-0547">Nucleotide-binding</keyword>
<evidence type="ECO:0000256" key="4">
    <source>
        <dbReference type="SAM" id="Phobius"/>
    </source>
</evidence>
<dbReference type="InterPro" id="IPR036597">
    <property type="entry name" value="Fido-like_dom_sf"/>
</dbReference>
<feature type="domain" description="Fido" evidence="5">
    <location>
        <begin position="105"/>
        <end position="263"/>
    </location>
</feature>
<dbReference type="Pfam" id="PF02661">
    <property type="entry name" value="Fic"/>
    <property type="match status" value="1"/>
</dbReference>
<dbReference type="Gene3D" id="1.10.10.10">
    <property type="entry name" value="Winged helix-like DNA-binding domain superfamily/Winged helix DNA-binding domain"/>
    <property type="match status" value="1"/>
</dbReference>
<keyword evidence="4" id="KW-0812">Transmembrane</keyword>
<feature type="site" description="Important for autoinhibition of adenylyltransferase activity" evidence="3">
    <location>
        <position position="57"/>
    </location>
</feature>
<sequence>MMDRHTIGITAEMLTLISETDEFKGAWRALGRLAPEQLSGLKRVATVESIGSSTRIEGARLSDKEIESLLNNLDVQKFESRDEQEVAGYADVMNLIFESYEDIPLTENHIRQLHRDLLRHSEKDYWHRGNYKTSSNHVQAFDPDGGNLGVIFETTSPFETPRQMEALVNWANRFLSNKELHPLLVISVFIVVFLAIHPFQDGNGRLSRILTTLLLLRAGYAYVPYSSLEAVIEQSKEAYYLALRRTQSSLKKDMPEWTPWIIYFLRALQQQKNRLQARIDQDMYLLGQLSPLSLQILELAKFRGRVTIGELVVLTNANRNTVKKHLENLVAKRHLQQHGMGRGSWYSL</sequence>
<dbReference type="PROSITE" id="PS51459">
    <property type="entry name" value="FIDO"/>
    <property type="match status" value="1"/>
</dbReference>
<protein>
    <submittedName>
        <fullName evidence="6">Fic family protein</fullName>
    </submittedName>
</protein>
<evidence type="ECO:0000313" key="7">
    <source>
        <dbReference type="Proteomes" id="UP000279089"/>
    </source>
</evidence>
<dbReference type="SUPFAM" id="SSF46785">
    <property type="entry name" value="Winged helix' DNA-binding domain"/>
    <property type="match status" value="1"/>
</dbReference>
<gene>
    <name evidence="6" type="ORF">EG028_13525</name>
</gene>
<accession>A0A3N4MN40</accession>
<evidence type="ECO:0000313" key="6">
    <source>
        <dbReference type="EMBL" id="RPD41029.1"/>
    </source>
</evidence>
<dbReference type="InterPro" id="IPR003812">
    <property type="entry name" value="Fido"/>
</dbReference>
<feature type="active site" evidence="1">
    <location>
        <position position="197"/>
    </location>
</feature>
<feature type="binding site" evidence="2">
    <location>
        <begin position="239"/>
        <end position="240"/>
    </location>
    <ligand>
        <name>ATP</name>
        <dbReference type="ChEBI" id="CHEBI:30616"/>
    </ligand>
</feature>
<keyword evidence="7" id="KW-1185">Reference proteome</keyword>
<organism evidence="6 7">
    <name type="scientific">Chitinophaga barathri</name>
    <dbReference type="NCBI Taxonomy" id="1647451"/>
    <lineage>
        <taxon>Bacteria</taxon>
        <taxon>Pseudomonadati</taxon>
        <taxon>Bacteroidota</taxon>
        <taxon>Chitinophagia</taxon>
        <taxon>Chitinophagales</taxon>
        <taxon>Chitinophagaceae</taxon>
        <taxon>Chitinophaga</taxon>
    </lineage>
</organism>
<dbReference type="GO" id="GO:0005524">
    <property type="term" value="F:ATP binding"/>
    <property type="evidence" value="ECO:0007669"/>
    <property type="project" value="UniProtKB-KW"/>
</dbReference>
<evidence type="ECO:0000256" key="3">
    <source>
        <dbReference type="PIRSR" id="PIRSR640198-3"/>
    </source>
</evidence>
<dbReference type="InterPro" id="IPR036388">
    <property type="entry name" value="WH-like_DNA-bd_sf"/>
</dbReference>
<dbReference type="Proteomes" id="UP000279089">
    <property type="component" value="Unassembled WGS sequence"/>
</dbReference>
<feature type="binding site" evidence="2">
    <location>
        <begin position="201"/>
        <end position="208"/>
    </location>
    <ligand>
        <name>ATP</name>
        <dbReference type="ChEBI" id="CHEBI:30616"/>
    </ligand>
</feature>
<keyword evidence="4" id="KW-1133">Transmembrane helix</keyword>
<feature type="transmembrane region" description="Helical" evidence="4">
    <location>
        <begin position="180"/>
        <end position="199"/>
    </location>
</feature>
<dbReference type="SUPFAM" id="SSF140931">
    <property type="entry name" value="Fic-like"/>
    <property type="match status" value="1"/>
</dbReference>
<evidence type="ECO:0000259" key="5">
    <source>
        <dbReference type="PROSITE" id="PS51459"/>
    </source>
</evidence>
<dbReference type="AlphaFoldDB" id="A0A3N4MN40"/>
<dbReference type="EMBL" id="RMBX01000006">
    <property type="protein sequence ID" value="RPD41029.1"/>
    <property type="molecule type" value="Genomic_DNA"/>
</dbReference>
<proteinExistence type="predicted"/>
<reference evidence="7" key="1">
    <citation type="submission" date="2018-11" db="EMBL/GenBank/DDBJ databases">
        <title>Chitinophaga lutea sp.nov., isolate from arsenic contaminated soil.</title>
        <authorList>
            <person name="Zong Y."/>
        </authorList>
    </citation>
    <scope>NUCLEOTIDE SEQUENCE [LARGE SCALE GENOMIC DNA]</scope>
    <source>
        <strain evidence="7">YLT18</strain>
    </source>
</reference>
<dbReference type="PANTHER" id="PTHR13504:SF38">
    <property type="entry name" value="FIDO DOMAIN-CONTAINING PROTEIN"/>
    <property type="match status" value="1"/>
</dbReference>
<evidence type="ECO:0000256" key="2">
    <source>
        <dbReference type="PIRSR" id="PIRSR640198-2"/>
    </source>
</evidence>
<name>A0A3N4MN40_9BACT</name>
<keyword evidence="2" id="KW-0067">ATP-binding</keyword>